<evidence type="ECO:0000256" key="7">
    <source>
        <dbReference type="SAM" id="SignalP"/>
    </source>
</evidence>
<keyword evidence="5 6" id="KW-0325">Glycoprotein</keyword>
<dbReference type="Pfam" id="PF19429">
    <property type="entry name" value="EVA_Class_A"/>
    <property type="match status" value="1"/>
</dbReference>
<organism evidence="8">
    <name type="scientific">Rhipicephalus appendiculatus</name>
    <name type="common">Brown ear tick</name>
    <dbReference type="NCBI Taxonomy" id="34631"/>
    <lineage>
        <taxon>Eukaryota</taxon>
        <taxon>Metazoa</taxon>
        <taxon>Ecdysozoa</taxon>
        <taxon>Arthropoda</taxon>
        <taxon>Chelicerata</taxon>
        <taxon>Arachnida</taxon>
        <taxon>Acari</taxon>
        <taxon>Parasitiformes</taxon>
        <taxon>Ixodida</taxon>
        <taxon>Ixodoidea</taxon>
        <taxon>Ixodidae</taxon>
        <taxon>Rhipicephalinae</taxon>
        <taxon>Rhipicephalus</taxon>
        <taxon>Rhipicephalus</taxon>
    </lineage>
</organism>
<dbReference type="AlphaFoldDB" id="A0A131Z694"/>
<evidence type="ECO:0000256" key="1">
    <source>
        <dbReference type="ARBA" id="ARBA00004613"/>
    </source>
</evidence>
<dbReference type="EMBL" id="GEDV01002277">
    <property type="protein sequence ID" value="JAP86280.1"/>
    <property type="molecule type" value="Transcribed_RNA"/>
</dbReference>
<feature type="chain" id="PRO_5007286841" description="Evasin" evidence="7">
    <location>
        <begin position="23"/>
        <end position="129"/>
    </location>
</feature>
<sequence length="129" mass="14638">MAVKVYVMVIAVVYVVQMLCGADEVLDDENTTEGDYSYEQEGCPFLVAENRTGFGTIVQCTHDCYGKNESVPEGTRCFTIGDEGLWRMKVNMSYYCPLGECRNGDCVPNGQREVCYRRNWGEKKNKTMK</sequence>
<feature type="signal peptide" evidence="7">
    <location>
        <begin position="1"/>
        <end position="22"/>
    </location>
</feature>
<evidence type="ECO:0000256" key="3">
    <source>
        <dbReference type="ARBA" id="ARBA00022729"/>
    </source>
</evidence>
<evidence type="ECO:0000256" key="5">
    <source>
        <dbReference type="ARBA" id="ARBA00023180"/>
    </source>
</evidence>
<name>A0A131Z694_RHIAP</name>
<comment type="subcellular location">
    <subcellularLocation>
        <location evidence="1 6">Secreted</location>
    </subcellularLocation>
</comment>
<evidence type="ECO:0000313" key="8">
    <source>
        <dbReference type="EMBL" id="JAP86280.1"/>
    </source>
</evidence>
<comment type="function">
    <text evidence="6">Salivary chemokine-binding protein which binds to host chemokines.</text>
</comment>
<evidence type="ECO:0000256" key="2">
    <source>
        <dbReference type="ARBA" id="ARBA00022525"/>
    </source>
</evidence>
<evidence type="ECO:0000256" key="6">
    <source>
        <dbReference type="RuleBase" id="RU369006"/>
    </source>
</evidence>
<protein>
    <recommendedName>
        <fullName evidence="6">Evasin</fullName>
    </recommendedName>
</protein>
<dbReference type="GO" id="GO:0005576">
    <property type="term" value="C:extracellular region"/>
    <property type="evidence" value="ECO:0007669"/>
    <property type="project" value="UniProtKB-SubCell"/>
</dbReference>
<proteinExistence type="predicted"/>
<reference evidence="8" key="1">
    <citation type="journal article" date="2016" name="Ticks Tick Borne Dis.">
        <title>De novo assembly and annotation of the salivary gland transcriptome of Rhipicephalus appendiculatus male and female ticks during blood feeding.</title>
        <authorList>
            <person name="de Castro M.H."/>
            <person name="de Klerk D."/>
            <person name="Pienaar R."/>
            <person name="Latif A.A."/>
            <person name="Rees D.J."/>
            <person name="Mans B.J."/>
        </authorList>
    </citation>
    <scope>NUCLEOTIDE SEQUENCE</scope>
    <source>
        <tissue evidence="8">Salivary glands</tissue>
    </source>
</reference>
<dbReference type="InterPro" id="IPR045797">
    <property type="entry name" value="EVA_Class_A"/>
</dbReference>
<accession>A0A131Z694</accession>
<evidence type="ECO:0000256" key="4">
    <source>
        <dbReference type="ARBA" id="ARBA00023157"/>
    </source>
</evidence>
<dbReference type="Gene3D" id="2.30.130.100">
    <property type="match status" value="1"/>
</dbReference>
<keyword evidence="4 6" id="KW-1015">Disulfide bond</keyword>
<keyword evidence="2 6" id="KW-0964">Secreted</keyword>
<keyword evidence="3 6" id="KW-0732">Signal</keyword>
<dbReference type="GO" id="GO:0019957">
    <property type="term" value="F:C-C chemokine binding"/>
    <property type="evidence" value="ECO:0007669"/>
    <property type="project" value="InterPro"/>
</dbReference>